<keyword evidence="3" id="KW-1185">Reference proteome</keyword>
<comment type="caution">
    <text evidence="2">The sequence shown here is derived from an EMBL/GenBank/DDBJ whole genome shotgun (WGS) entry which is preliminary data.</text>
</comment>
<feature type="region of interest" description="Disordered" evidence="1">
    <location>
        <begin position="166"/>
        <end position="188"/>
    </location>
</feature>
<organism evidence="2 3">
    <name type="scientific">Trichostrongylus colubriformis</name>
    <name type="common">Black scour worm</name>
    <dbReference type="NCBI Taxonomy" id="6319"/>
    <lineage>
        <taxon>Eukaryota</taxon>
        <taxon>Metazoa</taxon>
        <taxon>Ecdysozoa</taxon>
        <taxon>Nematoda</taxon>
        <taxon>Chromadorea</taxon>
        <taxon>Rhabditida</taxon>
        <taxon>Rhabditina</taxon>
        <taxon>Rhabditomorpha</taxon>
        <taxon>Strongyloidea</taxon>
        <taxon>Trichostrongylidae</taxon>
        <taxon>Trichostrongylus</taxon>
    </lineage>
</organism>
<dbReference type="AlphaFoldDB" id="A0AAN8F6K7"/>
<reference evidence="2 3" key="1">
    <citation type="submission" date="2019-10" db="EMBL/GenBank/DDBJ databases">
        <title>Assembly and Annotation for the nematode Trichostrongylus colubriformis.</title>
        <authorList>
            <person name="Martin J."/>
        </authorList>
    </citation>
    <scope>NUCLEOTIDE SEQUENCE [LARGE SCALE GENOMIC DNA]</scope>
    <source>
        <strain evidence="2">G859</strain>
        <tissue evidence="2">Whole worm</tissue>
    </source>
</reference>
<sequence>MNDCRNIEQAVQGTTECGNMVQNFEDESTEVRTRTSEELLASGLSGQIEEAIVAIRDIGPKIRADLEGARIAAKYRAIIEQAVTDRISRACGSLETLREGAEKYRTFGKAVTEALRERGITTVDDWNDFLKVVERDGELVTEICSMLNTDVSQVRDIVAEIQELQDKQARDRRNSCDELSDDPMEGMKMNSEGIKSSVLFHGDNDRHLQTTARVAEPSRAATQTGAPCVQHSRQRSDRWDTAAERGEAEELSLSRVRVKDIYYIAAKTDVWTKLASGS</sequence>
<name>A0AAN8F6K7_TRICO</name>
<proteinExistence type="predicted"/>
<feature type="region of interest" description="Disordered" evidence="1">
    <location>
        <begin position="214"/>
        <end position="241"/>
    </location>
</feature>
<dbReference type="Proteomes" id="UP001331761">
    <property type="component" value="Unassembled WGS sequence"/>
</dbReference>
<dbReference type="EMBL" id="WIXE01014673">
    <property type="protein sequence ID" value="KAK5974100.1"/>
    <property type="molecule type" value="Genomic_DNA"/>
</dbReference>
<protein>
    <submittedName>
        <fullName evidence="2">Uncharacterized protein</fullName>
    </submittedName>
</protein>
<evidence type="ECO:0000313" key="3">
    <source>
        <dbReference type="Proteomes" id="UP001331761"/>
    </source>
</evidence>
<accession>A0AAN8F6K7</accession>
<feature type="compositionally biased region" description="Basic and acidic residues" evidence="1">
    <location>
        <begin position="166"/>
        <end position="176"/>
    </location>
</feature>
<evidence type="ECO:0000256" key="1">
    <source>
        <dbReference type="SAM" id="MobiDB-lite"/>
    </source>
</evidence>
<gene>
    <name evidence="2" type="ORF">GCK32_021544</name>
</gene>
<evidence type="ECO:0000313" key="2">
    <source>
        <dbReference type="EMBL" id="KAK5974100.1"/>
    </source>
</evidence>